<keyword evidence="1" id="KW-0812">Transmembrane</keyword>
<dbReference type="GeneTree" id="ENSGT00530000066748"/>
<feature type="transmembrane region" description="Helical" evidence="1">
    <location>
        <begin position="830"/>
        <end position="852"/>
    </location>
</feature>
<reference evidence="4" key="3">
    <citation type="submission" date="2025-09" db="UniProtKB">
        <authorList>
            <consortium name="Ensembl"/>
        </authorList>
    </citation>
    <scope>IDENTIFICATION</scope>
</reference>
<evidence type="ECO:0000256" key="1">
    <source>
        <dbReference type="SAM" id="Phobius"/>
    </source>
</evidence>
<keyword evidence="5" id="KW-1185">Reference proteome</keyword>
<dbReference type="AlphaFoldDB" id="A0AAY4AIS5"/>
<evidence type="ECO:0000313" key="5">
    <source>
        <dbReference type="Proteomes" id="UP000694580"/>
    </source>
</evidence>
<sequence>MSRAAVHYGLACVLSVLAVYALGDSCLMISEVNSDNPKLDTQEFVELYHSSAARASLDGYSLVFYNGNNNLAYRVLDLRGHATDDRGFFLIGSVDLRPRPSISLPPNTVQNGPDAIVLYGPGASSIREGSLVQAHGLADVLVYATRRGGGAGELAAVLTPGSQPFIEDAAALDEDESIQRCWETEHHWAFRLAPPTPGRANTCSPPGPAPARIEELRLGGPVKSRHVEVSVSNLTVAMVLVVYDGRTAVVRGSADVTRAGEVNSVTIDTGTDAGSGAIALYEGRASDFPKDTPLSPKQPIDAFVFSGPSDVPNESLSETLTPGRRPYAITQGWEAGVSFSRCGVADWSRDSGVFMEALPTPGRTSHCPWPKICPYDIVAPNGTVAPPLPPWLGMDFLLNELNADTPGAGEDAEFIEIWHPSGQRTSLEGVWLLLINGQTGKPYHELSLSGYFTDSRGYFLIGSDKLQPEPSIPLPSNTVQNGPDAVALYRSEAQPSSQGGIPTVGLLDAVVYRSTGSDKEAVELTEALTPNQLPLLEEPHTLSGDESLSRCLPIPNQLSAFRVGPPTPMEKNVCPQPPTLPPPPEGVVINEVSGLIGANNSQKRMFVELTGPPLSSLHGLVLALYLGGAREAVPLRGQLGDDGLYLVNLTAETDAVLLCYGSDALCDSDSVVLDSLVVTEDPLLLNILNSSRGHHIHPHVRAVSDGPISLSRCSCCEGNSIGVWITSLPSPGLINRCPSRAFSSPVVDLCLEPLAHNWQEQSRNCSSEIAVYLEEQCSCGITPLYLQGMQVSCESGQMHLQGSIPALSEHQKTLIMKMTQNTQTCSNKGLVIMGVVMGLVALVVFAVALVVFHKRKQPQYYTSMELSDQTEL</sequence>
<dbReference type="PROSITE" id="PS51841">
    <property type="entry name" value="LTD"/>
    <property type="match status" value="1"/>
</dbReference>
<dbReference type="PANTHER" id="PTHR37397:SF1">
    <property type="entry name" value="LTD DOMAIN-CONTAINING PROTEIN"/>
    <property type="match status" value="1"/>
</dbReference>
<dbReference type="Ensembl" id="ENSDCDT00010008490.1">
    <property type="protein sequence ID" value="ENSDCDP00010008085.1"/>
    <property type="gene ID" value="ENSDCDG00010003641.1"/>
</dbReference>
<protein>
    <recommendedName>
        <fullName evidence="3">LTD domain-containing protein</fullName>
    </recommendedName>
</protein>
<organism evidence="4 5">
    <name type="scientific">Denticeps clupeoides</name>
    <name type="common">denticle herring</name>
    <dbReference type="NCBI Taxonomy" id="299321"/>
    <lineage>
        <taxon>Eukaryota</taxon>
        <taxon>Metazoa</taxon>
        <taxon>Chordata</taxon>
        <taxon>Craniata</taxon>
        <taxon>Vertebrata</taxon>
        <taxon>Euteleostomi</taxon>
        <taxon>Actinopterygii</taxon>
        <taxon>Neopterygii</taxon>
        <taxon>Teleostei</taxon>
        <taxon>Clupei</taxon>
        <taxon>Clupeiformes</taxon>
        <taxon>Denticipitoidei</taxon>
        <taxon>Denticipitidae</taxon>
        <taxon>Denticeps</taxon>
    </lineage>
</organism>
<dbReference type="PANTHER" id="PTHR37397">
    <property type="entry name" value="SI:CH211-183D21.1"/>
    <property type="match status" value="1"/>
</dbReference>
<name>A0AAY4AIS5_9TELE</name>
<feature type="signal peptide" evidence="2">
    <location>
        <begin position="1"/>
        <end position="23"/>
    </location>
</feature>
<reference evidence="4" key="2">
    <citation type="submission" date="2025-08" db="UniProtKB">
        <authorList>
            <consortium name="Ensembl"/>
        </authorList>
    </citation>
    <scope>IDENTIFICATION</scope>
</reference>
<keyword evidence="2" id="KW-0732">Signal</keyword>
<dbReference type="Proteomes" id="UP000694580">
    <property type="component" value="Chromosome 2"/>
</dbReference>
<proteinExistence type="predicted"/>
<evidence type="ECO:0000259" key="3">
    <source>
        <dbReference type="PROSITE" id="PS51841"/>
    </source>
</evidence>
<keyword evidence="1" id="KW-0472">Membrane</keyword>
<dbReference type="InterPro" id="IPR001322">
    <property type="entry name" value="Lamin_tail_dom"/>
</dbReference>
<evidence type="ECO:0000313" key="4">
    <source>
        <dbReference type="Ensembl" id="ENSDCDP00010008085.1"/>
    </source>
</evidence>
<feature type="domain" description="LTD" evidence="3">
    <location>
        <begin position="13"/>
        <end position="162"/>
    </location>
</feature>
<gene>
    <name evidence="4" type="primary">si:ch211-183d21.1</name>
</gene>
<accession>A0AAY4AIS5</accession>
<keyword evidence="1" id="KW-1133">Transmembrane helix</keyword>
<evidence type="ECO:0000256" key="2">
    <source>
        <dbReference type="SAM" id="SignalP"/>
    </source>
</evidence>
<feature type="chain" id="PRO_5044323484" description="LTD domain-containing protein" evidence="2">
    <location>
        <begin position="24"/>
        <end position="872"/>
    </location>
</feature>
<reference evidence="4 5" key="1">
    <citation type="submission" date="2020-06" db="EMBL/GenBank/DDBJ databases">
        <authorList>
            <consortium name="Wellcome Sanger Institute Data Sharing"/>
        </authorList>
    </citation>
    <scope>NUCLEOTIDE SEQUENCE [LARGE SCALE GENOMIC DNA]</scope>
</reference>